<sequence>IVIAFGLSVLSEQSRWTRNQRGAANGIAIWRDVSLRGLGLAIGGFLFVRETVAESILPGGGVAKGE</sequence>
<dbReference type="AlphaFoldDB" id="A0A835HH41"/>
<dbReference type="Proteomes" id="UP000631114">
    <property type="component" value="Unassembled WGS sequence"/>
</dbReference>
<reference evidence="1 2" key="1">
    <citation type="submission" date="2020-10" db="EMBL/GenBank/DDBJ databases">
        <title>The Coptis chinensis genome and diversification of protoberbering-type alkaloids.</title>
        <authorList>
            <person name="Wang B."/>
            <person name="Shu S."/>
            <person name="Song C."/>
            <person name="Liu Y."/>
        </authorList>
    </citation>
    <scope>NUCLEOTIDE SEQUENCE [LARGE SCALE GENOMIC DNA]</scope>
    <source>
        <strain evidence="1">HL-2020</strain>
        <tissue evidence="1">Leaf</tissue>
    </source>
</reference>
<feature type="non-terminal residue" evidence="1">
    <location>
        <position position="1"/>
    </location>
</feature>
<evidence type="ECO:0000313" key="1">
    <source>
        <dbReference type="EMBL" id="KAF9598202.1"/>
    </source>
</evidence>
<evidence type="ECO:0000313" key="2">
    <source>
        <dbReference type="Proteomes" id="UP000631114"/>
    </source>
</evidence>
<proteinExistence type="predicted"/>
<comment type="caution">
    <text evidence="1">The sequence shown here is derived from an EMBL/GenBank/DDBJ whole genome shotgun (WGS) entry which is preliminary data.</text>
</comment>
<name>A0A835HH41_9MAGN</name>
<protein>
    <submittedName>
        <fullName evidence="1">Uncharacterized protein</fullName>
    </submittedName>
</protein>
<gene>
    <name evidence="1" type="ORF">IFM89_025830</name>
</gene>
<dbReference type="EMBL" id="JADFTS010000007">
    <property type="protein sequence ID" value="KAF9598202.1"/>
    <property type="molecule type" value="Genomic_DNA"/>
</dbReference>
<accession>A0A835HH41</accession>
<keyword evidence="2" id="KW-1185">Reference proteome</keyword>
<organism evidence="1 2">
    <name type="scientific">Coptis chinensis</name>
    <dbReference type="NCBI Taxonomy" id="261450"/>
    <lineage>
        <taxon>Eukaryota</taxon>
        <taxon>Viridiplantae</taxon>
        <taxon>Streptophyta</taxon>
        <taxon>Embryophyta</taxon>
        <taxon>Tracheophyta</taxon>
        <taxon>Spermatophyta</taxon>
        <taxon>Magnoliopsida</taxon>
        <taxon>Ranunculales</taxon>
        <taxon>Ranunculaceae</taxon>
        <taxon>Coptidoideae</taxon>
        <taxon>Coptis</taxon>
    </lineage>
</organism>